<keyword evidence="3" id="KW-1185">Reference proteome</keyword>
<dbReference type="Proteomes" id="UP000056905">
    <property type="component" value="Chromosome"/>
</dbReference>
<name>A0A0P0NYX6_9CAUL</name>
<evidence type="ECO:0000313" key="3">
    <source>
        <dbReference type="Proteomes" id="UP000056905"/>
    </source>
</evidence>
<evidence type="ECO:0000313" key="2">
    <source>
        <dbReference type="EMBL" id="ALL13040.1"/>
    </source>
</evidence>
<dbReference type="AlphaFoldDB" id="A0A0P0NYX6"/>
<organism evidence="2 3">
    <name type="scientific">Caulobacter henricii</name>
    <dbReference type="NCBI Taxonomy" id="69395"/>
    <lineage>
        <taxon>Bacteria</taxon>
        <taxon>Pseudomonadati</taxon>
        <taxon>Pseudomonadota</taxon>
        <taxon>Alphaproteobacteria</taxon>
        <taxon>Caulobacterales</taxon>
        <taxon>Caulobacteraceae</taxon>
        <taxon>Caulobacter</taxon>
    </lineage>
</organism>
<feature type="domain" description="Winged helix" evidence="1">
    <location>
        <begin position="54"/>
        <end position="129"/>
    </location>
</feature>
<dbReference type="KEGG" id="chq:AQ619_06555"/>
<reference evidence="2 3" key="1">
    <citation type="submission" date="2015-10" db="EMBL/GenBank/DDBJ databases">
        <title>Conservation of the essential genome among Caulobacter and Brevundimonas species.</title>
        <authorList>
            <person name="Scott D."/>
            <person name="Ely B."/>
        </authorList>
    </citation>
    <scope>NUCLEOTIDE SEQUENCE [LARGE SCALE GENOMIC DNA]</scope>
    <source>
        <strain evidence="2 3">CB4</strain>
    </source>
</reference>
<sequence>MSSPQNEMNPAATAIANGVRVANLQSGHPVVTTASRTEKPKLWVRIGVDGPDLLVGGREAQTLALLLTKEKAGFTSDEASDRGCARLTSAYIHKLRRLGMPIATDSETTAGGAVVAHYSLACPVTSLKQGRAEAA</sequence>
<dbReference type="RefSeq" id="WP_166504157.1">
    <property type="nucleotide sequence ID" value="NZ_CP013002.1"/>
</dbReference>
<dbReference type="Pfam" id="PF22324">
    <property type="entry name" value="HTH_91"/>
    <property type="match status" value="1"/>
</dbReference>
<accession>A0A0P0NYX6</accession>
<evidence type="ECO:0000259" key="1">
    <source>
        <dbReference type="Pfam" id="PF22324"/>
    </source>
</evidence>
<gene>
    <name evidence="2" type="ORF">AQ619_06555</name>
</gene>
<dbReference type="InterPro" id="IPR054382">
    <property type="entry name" value="wHTH_alphaproteobact"/>
</dbReference>
<dbReference type="EMBL" id="CP013002">
    <property type="protein sequence ID" value="ALL13040.1"/>
    <property type="molecule type" value="Genomic_DNA"/>
</dbReference>
<protein>
    <recommendedName>
        <fullName evidence="1">Winged helix domain-containing protein</fullName>
    </recommendedName>
</protein>
<proteinExistence type="predicted"/>